<sequence>MTQALAKHKLAKHRQGSSNAKPAQTGLWVAQVLRTCINDGELVPGAKLSQEVLGQLLGVSRNTLREAFTALSAERILTRIPNRGVFVAAPTAEDVREMYRVRRVLEPSALAAPNPLSEQALAALVQVTEAGLAARSRADTPGMANANQEFHKLVVALASSTRLDALMAQVLAEMRLVFHAMAKDPAFHGRFVLENATITALLVQGSRVQAGQAMAGYLDRAEAELLAAIVA</sequence>
<protein>
    <submittedName>
        <fullName evidence="6">GntR family transcriptional regulator</fullName>
    </submittedName>
</protein>
<organism evidence="6 7">
    <name type="scientific">Arthrobacter alpinus</name>
    <dbReference type="NCBI Taxonomy" id="656366"/>
    <lineage>
        <taxon>Bacteria</taxon>
        <taxon>Bacillati</taxon>
        <taxon>Actinomycetota</taxon>
        <taxon>Actinomycetes</taxon>
        <taxon>Micrococcales</taxon>
        <taxon>Micrococcaceae</taxon>
        <taxon>Arthrobacter</taxon>
    </lineage>
</organism>
<gene>
    <name evidence="6" type="ORF">AOC05_14820</name>
</gene>
<dbReference type="Pfam" id="PF00392">
    <property type="entry name" value="GntR"/>
    <property type="match status" value="1"/>
</dbReference>
<evidence type="ECO:0000256" key="3">
    <source>
        <dbReference type="ARBA" id="ARBA00023163"/>
    </source>
</evidence>
<dbReference type="AlphaFoldDB" id="A0A0M5M0P8"/>
<dbReference type="Gene3D" id="1.10.10.10">
    <property type="entry name" value="Winged helix-like DNA-binding domain superfamily/Winged helix DNA-binding domain"/>
    <property type="match status" value="1"/>
</dbReference>
<dbReference type="GO" id="GO:0003677">
    <property type="term" value="F:DNA binding"/>
    <property type="evidence" value="ECO:0007669"/>
    <property type="project" value="UniProtKB-KW"/>
</dbReference>
<dbReference type="Gene3D" id="1.20.120.530">
    <property type="entry name" value="GntR ligand-binding domain-like"/>
    <property type="match status" value="1"/>
</dbReference>
<dbReference type="InterPro" id="IPR036390">
    <property type="entry name" value="WH_DNA-bd_sf"/>
</dbReference>
<dbReference type="PANTHER" id="PTHR43537:SF45">
    <property type="entry name" value="GNTR FAMILY REGULATORY PROTEIN"/>
    <property type="match status" value="1"/>
</dbReference>
<reference evidence="7" key="1">
    <citation type="submission" date="2015-09" db="EMBL/GenBank/DDBJ databases">
        <title>Complete genome of Arthrobacter alpinus strain R3.8.</title>
        <authorList>
            <person name="See-Too W.S."/>
            <person name="Chan K.G."/>
        </authorList>
    </citation>
    <scope>NUCLEOTIDE SEQUENCE [LARGE SCALE GENOMIC DNA]</scope>
    <source>
        <strain evidence="7">R3.8</strain>
    </source>
</reference>
<feature type="domain" description="HTH gntR-type" evidence="5">
    <location>
        <begin position="23"/>
        <end position="90"/>
    </location>
</feature>
<proteinExistence type="predicted"/>
<dbReference type="KEGG" id="aaq:AOC05_14820"/>
<dbReference type="SMART" id="SM00895">
    <property type="entry name" value="FCD"/>
    <property type="match status" value="1"/>
</dbReference>
<evidence type="ECO:0000313" key="6">
    <source>
        <dbReference type="EMBL" id="ALE94282.1"/>
    </source>
</evidence>
<evidence type="ECO:0000259" key="5">
    <source>
        <dbReference type="PROSITE" id="PS50949"/>
    </source>
</evidence>
<dbReference type="SUPFAM" id="SSF48008">
    <property type="entry name" value="GntR ligand-binding domain-like"/>
    <property type="match status" value="1"/>
</dbReference>
<dbReference type="InterPro" id="IPR036388">
    <property type="entry name" value="WH-like_DNA-bd_sf"/>
</dbReference>
<feature type="compositionally biased region" description="Basic residues" evidence="4">
    <location>
        <begin position="1"/>
        <end position="15"/>
    </location>
</feature>
<name>A0A0M5M0P8_9MICC</name>
<accession>A0A0M5M0P8</accession>
<dbReference type="PATRIC" id="fig|656366.3.peg.3197"/>
<keyword evidence="3" id="KW-0804">Transcription</keyword>
<dbReference type="PROSITE" id="PS50949">
    <property type="entry name" value="HTH_GNTR"/>
    <property type="match status" value="1"/>
</dbReference>
<evidence type="ECO:0000256" key="2">
    <source>
        <dbReference type="ARBA" id="ARBA00023125"/>
    </source>
</evidence>
<dbReference type="EMBL" id="CP012677">
    <property type="protein sequence ID" value="ALE94282.1"/>
    <property type="molecule type" value="Genomic_DNA"/>
</dbReference>
<dbReference type="GO" id="GO:0003700">
    <property type="term" value="F:DNA-binding transcription factor activity"/>
    <property type="evidence" value="ECO:0007669"/>
    <property type="project" value="InterPro"/>
</dbReference>
<feature type="region of interest" description="Disordered" evidence="4">
    <location>
        <begin position="1"/>
        <end position="22"/>
    </location>
</feature>
<dbReference type="InterPro" id="IPR008920">
    <property type="entry name" value="TF_FadR/GntR_C"/>
</dbReference>
<evidence type="ECO:0000256" key="4">
    <source>
        <dbReference type="SAM" id="MobiDB-lite"/>
    </source>
</evidence>
<evidence type="ECO:0000313" key="7">
    <source>
        <dbReference type="Proteomes" id="UP000062833"/>
    </source>
</evidence>
<keyword evidence="1" id="KW-0805">Transcription regulation</keyword>
<dbReference type="PANTHER" id="PTHR43537">
    <property type="entry name" value="TRANSCRIPTIONAL REGULATOR, GNTR FAMILY"/>
    <property type="match status" value="1"/>
</dbReference>
<dbReference type="Pfam" id="PF07729">
    <property type="entry name" value="FCD"/>
    <property type="match status" value="1"/>
</dbReference>
<dbReference type="InterPro" id="IPR011711">
    <property type="entry name" value="GntR_C"/>
</dbReference>
<dbReference type="SUPFAM" id="SSF46785">
    <property type="entry name" value="Winged helix' DNA-binding domain"/>
    <property type="match status" value="1"/>
</dbReference>
<keyword evidence="2" id="KW-0238">DNA-binding</keyword>
<keyword evidence="7" id="KW-1185">Reference proteome</keyword>
<evidence type="ECO:0000256" key="1">
    <source>
        <dbReference type="ARBA" id="ARBA00023015"/>
    </source>
</evidence>
<dbReference type="SMART" id="SM00345">
    <property type="entry name" value="HTH_GNTR"/>
    <property type="match status" value="1"/>
</dbReference>
<dbReference type="InterPro" id="IPR000524">
    <property type="entry name" value="Tscrpt_reg_HTH_GntR"/>
</dbReference>
<dbReference type="Proteomes" id="UP000062833">
    <property type="component" value="Chromosome"/>
</dbReference>
<dbReference type="CDD" id="cd07377">
    <property type="entry name" value="WHTH_GntR"/>
    <property type="match status" value="1"/>
</dbReference>